<keyword evidence="4" id="KW-1185">Reference proteome</keyword>
<comment type="caution">
    <text evidence="3">The sequence shown here is derived from an EMBL/GenBank/DDBJ whole genome shotgun (WGS) entry which is preliminary data.</text>
</comment>
<dbReference type="Proteomes" id="UP001143372">
    <property type="component" value="Unassembled WGS sequence"/>
</dbReference>
<sequence>MPSSTIDVARATRTRRAGLLDGYAPPKGVFDEMIGADGKVRPHYSQLVASLAAMSDAERGRRFSSAAQYLREAGVYYRVYGGSERGEQTRSWPLAHPPLIIERSEWAALAAGLIQRAGFLEKLVADLYGERRLIRDGVLPPAILGRNPEFLRPLAGQASDGRPLIRFIAVDLGRGPDGRWWVLGDRTQAPSGAGFALENRVATSRAFPELIRDLKVQRLAGFFKQFRETLLSLDDGKGLRVGLLTPGPANETYFEHAYLARYLGLLLLEGGDLAVHGSSVVVRTVDGAKPIRVLWRRLDADFADPLELHPRSRIGTPGLVRAIREGGVDMVNALGSGILETRALLAFQPALAKALLGEDLTLPTVATWWCGQEAERAYVSANRHRLSLARAFPQTVAGEERRRPLDLGIRRAEPGGLLDDLDRDAWDVVGQEIVGLSTAPVYVDGKFEPRPVTMRVYLARHADGWSVMPGGFARVSSSTDPLAVAMQSGGHSVDVWVTSDRQERQVSLLTRSGDASFSRRLPSAPPARAADNLYWLGRYVERAEAATRLVRLHAARLAEGERKGALEGHVVDLLDDLGVDAKKGGLAAGLLGRARTAFNTASRIRDRFSPDGWRSLGEVVDLIERHLAEPEPGDLVALASEVLTRLSGFTGLVHENMYQFTGWRFLQAGRLIERGQVTAGVAAALSGKETPEGGLEALLEFCDSRVTYRRRYSVDLSRETVIDLIALDPLNPRSIAFQVNSFRELLDELPGMRRGETLADVSRRAARLAVRLATGDAREANETFLNRIAADLGAVSDLLSQRYFTSGPTPGADRLNVE</sequence>
<dbReference type="Pfam" id="PF14403">
    <property type="entry name" value="CP_ATPgrasp_2"/>
    <property type="match status" value="1"/>
</dbReference>
<evidence type="ECO:0000259" key="1">
    <source>
        <dbReference type="Pfam" id="PF04168"/>
    </source>
</evidence>
<reference evidence="3" key="2">
    <citation type="submission" date="2023-01" db="EMBL/GenBank/DDBJ databases">
        <authorList>
            <person name="Sun Q."/>
            <person name="Evtushenko L."/>
        </authorList>
    </citation>
    <scope>NUCLEOTIDE SEQUENCE</scope>
    <source>
        <strain evidence="3">VKM B-2347</strain>
    </source>
</reference>
<dbReference type="SUPFAM" id="SSF56059">
    <property type="entry name" value="Glutathione synthetase ATP-binding domain-like"/>
    <property type="match status" value="1"/>
</dbReference>
<name>A0A9W6MWG3_9HYPH</name>
<accession>A0A9W6MWG3</accession>
<reference evidence="3" key="1">
    <citation type="journal article" date="2014" name="Int. J. Syst. Evol. Microbiol.">
        <title>Complete genome sequence of Corynebacterium casei LMG S-19264T (=DSM 44701T), isolated from a smear-ripened cheese.</title>
        <authorList>
            <consortium name="US DOE Joint Genome Institute (JGI-PGF)"/>
            <person name="Walter F."/>
            <person name="Albersmeier A."/>
            <person name="Kalinowski J."/>
            <person name="Ruckert C."/>
        </authorList>
    </citation>
    <scope>NUCLEOTIDE SEQUENCE</scope>
    <source>
        <strain evidence="3">VKM B-2347</strain>
    </source>
</reference>
<protein>
    <recommendedName>
        <fullName evidence="5">DUF403 domain-containing protein</fullName>
    </recommendedName>
</protein>
<evidence type="ECO:0008006" key="5">
    <source>
        <dbReference type="Google" id="ProtNLM"/>
    </source>
</evidence>
<dbReference type="InterPro" id="IPR025841">
    <property type="entry name" value="CP_ATPgrasp_2"/>
</dbReference>
<dbReference type="EMBL" id="BSFI01000008">
    <property type="protein sequence ID" value="GLK68815.1"/>
    <property type="molecule type" value="Genomic_DNA"/>
</dbReference>
<dbReference type="PANTHER" id="PTHR34595:SF2">
    <property type="entry name" value="BLR2978 PROTEIN"/>
    <property type="match status" value="1"/>
</dbReference>
<evidence type="ECO:0000313" key="3">
    <source>
        <dbReference type="EMBL" id="GLK68815.1"/>
    </source>
</evidence>
<feature type="domain" description="DUF403" evidence="1">
    <location>
        <begin position="526"/>
        <end position="804"/>
    </location>
</feature>
<dbReference type="Gene3D" id="3.40.50.11290">
    <property type="match status" value="1"/>
</dbReference>
<feature type="domain" description="Circularly permuted ATP-grasp type 2" evidence="2">
    <location>
        <begin position="98"/>
        <end position="476"/>
    </location>
</feature>
<proteinExistence type="predicted"/>
<gene>
    <name evidence="3" type="ORF">GCM10008179_24530</name>
</gene>
<dbReference type="InterPro" id="IPR051680">
    <property type="entry name" value="ATP-dep_Glu-Cys_Ligase-2"/>
</dbReference>
<organism evidence="3 4">
    <name type="scientific">Hansschlegelia plantiphila</name>
    <dbReference type="NCBI Taxonomy" id="374655"/>
    <lineage>
        <taxon>Bacteria</taxon>
        <taxon>Pseudomonadati</taxon>
        <taxon>Pseudomonadota</taxon>
        <taxon>Alphaproteobacteria</taxon>
        <taxon>Hyphomicrobiales</taxon>
        <taxon>Methylopilaceae</taxon>
        <taxon>Hansschlegelia</taxon>
    </lineage>
</organism>
<evidence type="ECO:0000313" key="4">
    <source>
        <dbReference type="Proteomes" id="UP001143372"/>
    </source>
</evidence>
<dbReference type="AlphaFoldDB" id="A0A9W6MWG3"/>
<dbReference type="InterPro" id="IPR007296">
    <property type="entry name" value="DUF403"/>
</dbReference>
<dbReference type="RefSeq" id="WP_428979136.1">
    <property type="nucleotide sequence ID" value="NZ_BSFI01000008.1"/>
</dbReference>
<dbReference type="Pfam" id="PF04168">
    <property type="entry name" value="Alpha-E"/>
    <property type="match status" value="1"/>
</dbReference>
<evidence type="ECO:0000259" key="2">
    <source>
        <dbReference type="Pfam" id="PF14403"/>
    </source>
</evidence>
<dbReference type="PANTHER" id="PTHR34595">
    <property type="entry name" value="BLR5612 PROTEIN"/>
    <property type="match status" value="1"/>
</dbReference>